<evidence type="ECO:0000313" key="8">
    <source>
        <dbReference type="EMBL" id="MPR25981.1"/>
    </source>
</evidence>
<keyword evidence="3" id="KW-0762">Sugar transport</keyword>
<dbReference type="EMBL" id="VOSK01000036">
    <property type="protein sequence ID" value="MPR25981.1"/>
    <property type="molecule type" value="Genomic_DNA"/>
</dbReference>
<dbReference type="InterPro" id="IPR050107">
    <property type="entry name" value="ABC_carbohydrate_import_ATPase"/>
</dbReference>
<evidence type="ECO:0000256" key="5">
    <source>
        <dbReference type="ARBA" id="ARBA00022741"/>
    </source>
</evidence>
<dbReference type="SUPFAM" id="SSF52540">
    <property type="entry name" value="P-loop containing nucleoside triphosphate hydrolases"/>
    <property type="match status" value="2"/>
</dbReference>
<feature type="domain" description="ABC transporter" evidence="7">
    <location>
        <begin position="246"/>
        <end position="488"/>
    </location>
</feature>
<dbReference type="InterPro" id="IPR027417">
    <property type="entry name" value="P-loop_NTPase"/>
</dbReference>
<evidence type="ECO:0000256" key="1">
    <source>
        <dbReference type="ARBA" id="ARBA00005417"/>
    </source>
</evidence>
<evidence type="ECO:0000259" key="7">
    <source>
        <dbReference type="PROSITE" id="PS50893"/>
    </source>
</evidence>
<evidence type="ECO:0000256" key="3">
    <source>
        <dbReference type="ARBA" id="ARBA00022597"/>
    </source>
</evidence>
<evidence type="ECO:0000256" key="4">
    <source>
        <dbReference type="ARBA" id="ARBA00022737"/>
    </source>
</evidence>
<dbReference type="SMART" id="SM00382">
    <property type="entry name" value="AAA"/>
    <property type="match status" value="2"/>
</dbReference>
<name>A0A5N7MG12_9HYPH</name>
<organism evidence="8 9">
    <name type="scientific">Microvirga tunisiensis</name>
    <dbReference type="NCBI Taxonomy" id="2108360"/>
    <lineage>
        <taxon>Bacteria</taxon>
        <taxon>Pseudomonadati</taxon>
        <taxon>Pseudomonadota</taxon>
        <taxon>Alphaproteobacteria</taxon>
        <taxon>Hyphomicrobiales</taxon>
        <taxon>Methylobacteriaceae</taxon>
        <taxon>Microvirga</taxon>
    </lineage>
</organism>
<evidence type="ECO:0000313" key="9">
    <source>
        <dbReference type="Proteomes" id="UP000403266"/>
    </source>
</evidence>
<dbReference type="CDD" id="cd03215">
    <property type="entry name" value="ABC_Carb_Monos_II"/>
    <property type="match status" value="1"/>
</dbReference>
<comment type="caution">
    <text evidence="8">The sequence shown here is derived from an EMBL/GenBank/DDBJ whole genome shotgun (WGS) entry which is preliminary data.</text>
</comment>
<keyword evidence="4" id="KW-0677">Repeat</keyword>
<dbReference type="PROSITE" id="PS00211">
    <property type="entry name" value="ABC_TRANSPORTER_1"/>
    <property type="match status" value="1"/>
</dbReference>
<protein>
    <submittedName>
        <fullName evidence="8">Sugar ABC transporter ATP-binding protein</fullName>
    </submittedName>
</protein>
<keyword evidence="5" id="KW-0547">Nucleotide-binding</keyword>
<sequence>MTAMLSMRSITKDFAGVRVLDGVDFDVEVGSVHALLGANGAGKSTLIKVLGGQYPDAAGITTLDGEPLDISSPRAARLSGVGIVHQEFDLVPQLTVAENIFLGFESLKLDARSSVWRLVDRNAMIGAAREILDKFNLGVSPDAVVGKLPIGAQQITEIARVIALGRRVMIFDEPTARLGQRDRDRLFEVFQSLKRSGKMVVFVTHYLDEVMAVADRASVMRDGKMIATKEICGTSVTELSRMMVGVDVKGVSRAAKPQVGHEVLSVNNLSDGATFDDISLSISAGEIVALVGHLGSGRHELTRSIRGRRSVKGDIVVRSGHKQKRAKMGFVPENRRVEGIFPELSVGANISLGFLREKSSFSLLPVKKIRATGDDVIARLQIKSAGGSQKIGQLSGGNQQKAVFGREMISDPSFYIIEAPTVGVDVKAAVELHNEIFKMAGRGSAILLATDDLDEAIRISDRILVMLRGRIVAEIASRDATREGLVAAMGAA</sequence>
<proteinExistence type="inferred from homology"/>
<dbReference type="InterPro" id="IPR003593">
    <property type="entry name" value="AAA+_ATPase"/>
</dbReference>
<keyword evidence="6 8" id="KW-0067">ATP-binding</keyword>
<evidence type="ECO:0000256" key="6">
    <source>
        <dbReference type="ARBA" id="ARBA00022840"/>
    </source>
</evidence>
<dbReference type="Proteomes" id="UP000403266">
    <property type="component" value="Unassembled WGS sequence"/>
</dbReference>
<dbReference type="PROSITE" id="PS50893">
    <property type="entry name" value="ABC_TRANSPORTER_2"/>
    <property type="match status" value="2"/>
</dbReference>
<keyword evidence="2" id="KW-0813">Transport</keyword>
<dbReference type="GO" id="GO:0005524">
    <property type="term" value="F:ATP binding"/>
    <property type="evidence" value="ECO:0007669"/>
    <property type="project" value="UniProtKB-KW"/>
</dbReference>
<dbReference type="InterPro" id="IPR017871">
    <property type="entry name" value="ABC_transporter-like_CS"/>
</dbReference>
<comment type="similarity">
    <text evidence="1">Belongs to the ABC transporter superfamily.</text>
</comment>
<keyword evidence="9" id="KW-1185">Reference proteome</keyword>
<reference evidence="8 9" key="1">
    <citation type="journal article" date="2019" name="Syst. Appl. Microbiol.">
        <title>Microvirga tunisiensis sp. nov., a root nodule symbiotic bacterium isolated from Lupinus micranthus and L. luteus grown in Northern Tunisia.</title>
        <authorList>
            <person name="Msaddak A."/>
            <person name="Rejili M."/>
            <person name="Duran D."/>
            <person name="Mars M."/>
            <person name="Palacios J.M."/>
            <person name="Ruiz-Argueso T."/>
            <person name="Rey L."/>
            <person name="Imperial J."/>
        </authorList>
    </citation>
    <scope>NUCLEOTIDE SEQUENCE [LARGE SCALE GENOMIC DNA]</scope>
    <source>
        <strain evidence="8 9">Lmie10</strain>
    </source>
</reference>
<dbReference type="OrthoDB" id="8430269at2"/>
<accession>A0A5N7MG12</accession>
<dbReference type="Pfam" id="PF00005">
    <property type="entry name" value="ABC_tran"/>
    <property type="match status" value="2"/>
</dbReference>
<dbReference type="GO" id="GO:0016887">
    <property type="term" value="F:ATP hydrolysis activity"/>
    <property type="evidence" value="ECO:0007669"/>
    <property type="project" value="InterPro"/>
</dbReference>
<dbReference type="PANTHER" id="PTHR43790">
    <property type="entry name" value="CARBOHYDRATE TRANSPORT ATP-BINDING PROTEIN MG119-RELATED"/>
    <property type="match status" value="1"/>
</dbReference>
<feature type="domain" description="ABC transporter" evidence="7">
    <location>
        <begin position="5"/>
        <end position="247"/>
    </location>
</feature>
<dbReference type="InterPro" id="IPR003439">
    <property type="entry name" value="ABC_transporter-like_ATP-bd"/>
</dbReference>
<evidence type="ECO:0000256" key="2">
    <source>
        <dbReference type="ARBA" id="ARBA00022448"/>
    </source>
</evidence>
<dbReference type="AlphaFoldDB" id="A0A5N7MG12"/>
<gene>
    <name evidence="8" type="ORF">FS320_12280</name>
</gene>
<dbReference type="PANTHER" id="PTHR43790:SF9">
    <property type="entry name" value="GALACTOFURANOSE TRANSPORTER ATP-BINDING PROTEIN YTFR"/>
    <property type="match status" value="1"/>
</dbReference>
<dbReference type="CDD" id="cd03216">
    <property type="entry name" value="ABC_Carb_Monos_I"/>
    <property type="match status" value="1"/>
</dbReference>
<dbReference type="Gene3D" id="3.40.50.300">
    <property type="entry name" value="P-loop containing nucleotide triphosphate hydrolases"/>
    <property type="match status" value="2"/>
</dbReference>